<dbReference type="InterPro" id="IPR000489">
    <property type="entry name" value="Pterin-binding_dom"/>
</dbReference>
<name>A0A8K0UTF6_9AGAR</name>
<keyword evidence="14" id="KW-0289">Folate biosynthesis</keyword>
<dbReference type="SUPFAM" id="SSF55620">
    <property type="entry name" value="Tetrahydrobiopterin biosynthesis enzymes-like"/>
    <property type="match status" value="2"/>
</dbReference>
<dbReference type="CDD" id="cd00739">
    <property type="entry name" value="DHPS"/>
    <property type="match status" value="1"/>
</dbReference>
<dbReference type="NCBIfam" id="TIGR01496">
    <property type="entry name" value="DHPS"/>
    <property type="match status" value="1"/>
</dbReference>
<dbReference type="Proteomes" id="UP000813824">
    <property type="component" value="Unassembled WGS sequence"/>
</dbReference>
<evidence type="ECO:0000256" key="6">
    <source>
        <dbReference type="ARBA" id="ARBA00009640"/>
    </source>
</evidence>
<dbReference type="Pfam" id="PF01288">
    <property type="entry name" value="HPPK"/>
    <property type="match status" value="1"/>
</dbReference>
<dbReference type="SUPFAM" id="SSF55083">
    <property type="entry name" value="6-hydroxymethyl-7,8-dihydropterin pyrophosphokinase, HPPK"/>
    <property type="match status" value="1"/>
</dbReference>
<dbReference type="InterPro" id="IPR000550">
    <property type="entry name" value="Hppk"/>
</dbReference>
<dbReference type="EMBL" id="JAEVFJ010000010">
    <property type="protein sequence ID" value="KAH8102201.1"/>
    <property type="molecule type" value="Genomic_DNA"/>
</dbReference>
<evidence type="ECO:0000259" key="16">
    <source>
        <dbReference type="PROSITE" id="PS50972"/>
    </source>
</evidence>
<accession>A0A8K0UTF6</accession>
<organism evidence="17 18">
    <name type="scientific">Cristinia sonorae</name>
    <dbReference type="NCBI Taxonomy" id="1940300"/>
    <lineage>
        <taxon>Eukaryota</taxon>
        <taxon>Fungi</taxon>
        <taxon>Dikarya</taxon>
        <taxon>Basidiomycota</taxon>
        <taxon>Agaricomycotina</taxon>
        <taxon>Agaricomycetes</taxon>
        <taxon>Agaricomycetidae</taxon>
        <taxon>Agaricales</taxon>
        <taxon>Pleurotineae</taxon>
        <taxon>Stephanosporaceae</taxon>
        <taxon>Cristinia</taxon>
    </lineage>
</organism>
<comment type="cofactor">
    <cofactor evidence="3">
        <name>Mg(2+)</name>
        <dbReference type="ChEBI" id="CHEBI:18420"/>
    </cofactor>
</comment>
<evidence type="ECO:0000256" key="8">
    <source>
        <dbReference type="ARBA" id="ARBA00022679"/>
    </source>
</evidence>
<evidence type="ECO:0000256" key="2">
    <source>
        <dbReference type="ARBA" id="ARBA00000198"/>
    </source>
</evidence>
<keyword evidence="11" id="KW-0418">Kinase</keyword>
<dbReference type="InterPro" id="IPR045031">
    <property type="entry name" value="DHP_synth-like"/>
</dbReference>
<evidence type="ECO:0000256" key="9">
    <source>
        <dbReference type="ARBA" id="ARBA00022723"/>
    </source>
</evidence>
<comment type="pathway">
    <text evidence="5">Cofactor biosynthesis; tetrahydrofolate biosynthesis; 2-amino-4-hydroxy-6-hydroxymethyl-7,8-dihydropteridine diphosphate from 7,8-dihydroneopterin triphosphate: step 4/4.</text>
</comment>
<dbReference type="GO" id="GO:0005524">
    <property type="term" value="F:ATP binding"/>
    <property type="evidence" value="ECO:0007669"/>
    <property type="project" value="UniProtKB-KW"/>
</dbReference>
<dbReference type="GO" id="GO:0046654">
    <property type="term" value="P:tetrahydrofolate biosynthetic process"/>
    <property type="evidence" value="ECO:0007669"/>
    <property type="project" value="UniProtKB-UniPathway"/>
</dbReference>
<dbReference type="CDD" id="cd00483">
    <property type="entry name" value="HPPK"/>
    <property type="match status" value="1"/>
</dbReference>
<comment type="catalytic activity">
    <reaction evidence="1">
        <text>(7,8-dihydropterin-6-yl)methyl diphosphate + 4-aminobenzoate = 7,8-dihydropteroate + diphosphate</text>
        <dbReference type="Rhea" id="RHEA:19949"/>
        <dbReference type="ChEBI" id="CHEBI:17836"/>
        <dbReference type="ChEBI" id="CHEBI:17839"/>
        <dbReference type="ChEBI" id="CHEBI:33019"/>
        <dbReference type="ChEBI" id="CHEBI:72950"/>
        <dbReference type="EC" id="2.5.1.15"/>
    </reaction>
</comment>
<dbReference type="Pfam" id="PF00809">
    <property type="entry name" value="Pterin_bind"/>
    <property type="match status" value="1"/>
</dbReference>
<evidence type="ECO:0000256" key="7">
    <source>
        <dbReference type="ARBA" id="ARBA00009951"/>
    </source>
</evidence>
<evidence type="ECO:0000256" key="4">
    <source>
        <dbReference type="ARBA" id="ARBA00004763"/>
    </source>
</evidence>
<dbReference type="PROSITE" id="PS00793">
    <property type="entry name" value="DHPS_2"/>
    <property type="match status" value="1"/>
</dbReference>
<evidence type="ECO:0000256" key="13">
    <source>
        <dbReference type="ARBA" id="ARBA00022842"/>
    </source>
</evidence>
<proteinExistence type="inferred from homology"/>
<gene>
    <name evidence="17" type="ORF">BXZ70DRAFT_1006812</name>
</gene>
<dbReference type="NCBIfam" id="TIGR00526">
    <property type="entry name" value="folB_dom"/>
    <property type="match status" value="1"/>
</dbReference>
<keyword evidence="13" id="KW-0460">Magnesium</keyword>
<keyword evidence="12" id="KW-0067">ATP-binding</keyword>
<dbReference type="InterPro" id="IPR006157">
    <property type="entry name" value="FolB_dom"/>
</dbReference>
<evidence type="ECO:0000256" key="15">
    <source>
        <dbReference type="ARBA" id="ARBA00023268"/>
    </source>
</evidence>
<dbReference type="GO" id="GO:0046656">
    <property type="term" value="P:folic acid biosynthetic process"/>
    <property type="evidence" value="ECO:0007669"/>
    <property type="project" value="UniProtKB-KW"/>
</dbReference>
<dbReference type="Pfam" id="PF02152">
    <property type="entry name" value="FolB"/>
    <property type="match status" value="2"/>
</dbReference>
<dbReference type="GO" id="GO:0005740">
    <property type="term" value="C:mitochondrial envelope"/>
    <property type="evidence" value="ECO:0007669"/>
    <property type="project" value="TreeGrafter"/>
</dbReference>
<dbReference type="PANTHER" id="PTHR20941">
    <property type="entry name" value="FOLATE SYNTHESIS PROTEINS"/>
    <property type="match status" value="1"/>
</dbReference>
<evidence type="ECO:0000256" key="12">
    <source>
        <dbReference type="ARBA" id="ARBA00022840"/>
    </source>
</evidence>
<evidence type="ECO:0000313" key="18">
    <source>
        <dbReference type="Proteomes" id="UP000813824"/>
    </source>
</evidence>
<dbReference type="InterPro" id="IPR035907">
    <property type="entry name" value="Hppk_sf"/>
</dbReference>
<dbReference type="GO" id="GO:0004150">
    <property type="term" value="F:dihydroneopterin aldolase activity"/>
    <property type="evidence" value="ECO:0007669"/>
    <property type="project" value="InterPro"/>
</dbReference>
<evidence type="ECO:0000256" key="11">
    <source>
        <dbReference type="ARBA" id="ARBA00022777"/>
    </source>
</evidence>
<dbReference type="PROSITE" id="PS50972">
    <property type="entry name" value="PTERIN_BINDING"/>
    <property type="match status" value="1"/>
</dbReference>
<evidence type="ECO:0000313" key="17">
    <source>
        <dbReference type="EMBL" id="KAH8102201.1"/>
    </source>
</evidence>
<comment type="pathway">
    <text evidence="4">Cofactor biosynthesis; tetrahydrofolate biosynthesis; 7,8-dihydrofolate from 2-amino-4-hydroxy-6-hydroxymethyl-7,8-dihydropteridine diphosphate and 4-aminobenzoate: step 1/2.</text>
</comment>
<dbReference type="NCBIfam" id="TIGR01498">
    <property type="entry name" value="folK"/>
    <property type="match status" value="1"/>
</dbReference>
<dbReference type="GO" id="GO:0016301">
    <property type="term" value="F:kinase activity"/>
    <property type="evidence" value="ECO:0007669"/>
    <property type="project" value="UniProtKB-KW"/>
</dbReference>
<sequence>MAGSTPHLPRESRDVIRIKNLLLMVSFTDGAQWPSDNPKPQPVNITLDIVYDISRAAATDNLVFSIDYSAICKTLTAVSTSDTFRSLESLCDTVLSATFDKHDQVTELAVHVSRSRGLLHPAATEIRASRKRSQTRHAYEEISLSNLEYRTIVGINDCEREDTQLVRFDVKLQRTARRDIPFAFRDLERRIHTHVVKSSYLTLEALATSVARLALEFTSNSSEYTTVRASKASALVCAEPEVEITRSLRHGELVSLHSPQAHIMAPTSSDLIPAPPADLEPTAPPTASLTDTNFEVKKAALAIGSNLGDRFSHVELALRVLETPGFHFKGLPVDSYITVVDTSFMYETEPMYVSDQPKFINCACMIETNLSPLQLLTVLKRVETIVGRVASFRNGPRAIDLDIATYDSRVIDTRPTDARSTSLDDLEGHLVVPHPRMAEREFVLRPLHDIIPKYIHPVLKRSIEDLFTDLIRSQPADTPLMNKVLPFPRYPFCPQTPAEPLPVSSPLSLIPAVPPTDTYWKFPVVSTTAKLSNPPKYKTHIMGTLNVTPDSFSDGSVNNSIPAALSYCKAAVEAGADILDIGGYSTRPGAAYVSPEEELTRVVPVIQAIRSQYDQDVRGVLLSVDTFRWEVAMEAVHAGANCINDVHGFRGPTYPADASSDEGFAKMRQVARDLAVPVVLMHSRGEASANKDYSAYEYAVDGASTAEGVRVELGERVESVVKGKGGLRRWHVVIDPGVGFSKTVEGNLEVLRHCGSFTDVNTLVGNPPRPNPLAGYPILIGASRKSFLGVLLERHDEEGTYNGRETTADQRDPATGAAVAWAVQRKAEIVRVHNVLDMGDIVRITSAIRD</sequence>
<comment type="similarity">
    <text evidence="7">In the C-terminal section; belongs to the DHPS family.</text>
</comment>
<dbReference type="GO" id="GO:0046872">
    <property type="term" value="F:metal ion binding"/>
    <property type="evidence" value="ECO:0007669"/>
    <property type="project" value="UniProtKB-KW"/>
</dbReference>
<evidence type="ECO:0000256" key="1">
    <source>
        <dbReference type="ARBA" id="ARBA00000012"/>
    </source>
</evidence>
<dbReference type="UniPathway" id="UPA00077">
    <property type="reaction ID" value="UER00155"/>
</dbReference>
<dbReference type="Gene3D" id="3.20.20.20">
    <property type="entry name" value="Dihydropteroate synthase-like"/>
    <property type="match status" value="1"/>
</dbReference>
<keyword evidence="18" id="KW-1185">Reference proteome</keyword>
<dbReference type="InterPro" id="IPR011005">
    <property type="entry name" value="Dihydropteroate_synth-like_sf"/>
</dbReference>
<keyword evidence="10" id="KW-0547">Nucleotide-binding</keyword>
<dbReference type="AlphaFoldDB" id="A0A8K0UTF6"/>
<evidence type="ECO:0000256" key="5">
    <source>
        <dbReference type="ARBA" id="ARBA00005051"/>
    </source>
</evidence>
<dbReference type="InterPro" id="IPR006390">
    <property type="entry name" value="DHP_synth_dom"/>
</dbReference>
<keyword evidence="8" id="KW-0808">Transferase</keyword>
<comment type="similarity">
    <text evidence="6">In the N-terminal section; belongs to the DHNA family.</text>
</comment>
<feature type="domain" description="Pterin-binding" evidence="16">
    <location>
        <begin position="539"/>
        <end position="843"/>
    </location>
</feature>
<dbReference type="InterPro" id="IPR043133">
    <property type="entry name" value="GTP-CH-I_C/QueF"/>
</dbReference>
<dbReference type="GO" id="GO:0003848">
    <property type="term" value="F:2-amino-4-hydroxy-6-hydroxymethyldihydropteridine diphosphokinase activity"/>
    <property type="evidence" value="ECO:0007669"/>
    <property type="project" value="UniProtKB-EC"/>
</dbReference>
<dbReference type="Gene3D" id="3.30.1130.10">
    <property type="match status" value="2"/>
</dbReference>
<evidence type="ECO:0000256" key="3">
    <source>
        <dbReference type="ARBA" id="ARBA00001946"/>
    </source>
</evidence>
<reference evidence="17" key="1">
    <citation type="journal article" date="2021" name="New Phytol.">
        <title>Evolutionary innovations through gain and loss of genes in the ectomycorrhizal Boletales.</title>
        <authorList>
            <person name="Wu G."/>
            <person name="Miyauchi S."/>
            <person name="Morin E."/>
            <person name="Kuo A."/>
            <person name="Drula E."/>
            <person name="Varga T."/>
            <person name="Kohler A."/>
            <person name="Feng B."/>
            <person name="Cao Y."/>
            <person name="Lipzen A."/>
            <person name="Daum C."/>
            <person name="Hundley H."/>
            <person name="Pangilinan J."/>
            <person name="Johnson J."/>
            <person name="Barry K."/>
            <person name="LaButti K."/>
            <person name="Ng V."/>
            <person name="Ahrendt S."/>
            <person name="Min B."/>
            <person name="Choi I.G."/>
            <person name="Park H."/>
            <person name="Plett J.M."/>
            <person name="Magnuson J."/>
            <person name="Spatafora J.W."/>
            <person name="Nagy L.G."/>
            <person name="Henrissat B."/>
            <person name="Grigoriev I.V."/>
            <person name="Yang Z.L."/>
            <person name="Xu J."/>
            <person name="Martin F.M."/>
        </authorList>
    </citation>
    <scope>NUCLEOTIDE SEQUENCE</scope>
    <source>
        <strain evidence="17">KKN 215</strain>
    </source>
</reference>
<dbReference type="GO" id="GO:0004156">
    <property type="term" value="F:dihydropteroate synthase activity"/>
    <property type="evidence" value="ECO:0007669"/>
    <property type="project" value="UniProtKB-EC"/>
</dbReference>
<keyword evidence="15" id="KW-0511">Multifunctional enzyme</keyword>
<evidence type="ECO:0000256" key="10">
    <source>
        <dbReference type="ARBA" id="ARBA00022741"/>
    </source>
</evidence>
<dbReference type="PANTHER" id="PTHR20941:SF1">
    <property type="entry name" value="FOLIC ACID SYNTHESIS PROTEIN FOL1"/>
    <property type="match status" value="1"/>
</dbReference>
<keyword evidence="9" id="KW-0479">Metal-binding</keyword>
<dbReference type="SUPFAM" id="SSF51717">
    <property type="entry name" value="Dihydropteroate synthetase-like"/>
    <property type="match status" value="1"/>
</dbReference>
<dbReference type="OrthoDB" id="615426at2759"/>
<protein>
    <submittedName>
        <fullName evidence="17">Dihydropteroate synthase</fullName>
    </submittedName>
</protein>
<dbReference type="Gene3D" id="3.30.70.560">
    <property type="entry name" value="7,8-Dihydro-6-hydroxymethylpterin-pyrophosphokinase HPPK"/>
    <property type="match status" value="1"/>
</dbReference>
<comment type="catalytic activity">
    <reaction evidence="2">
        <text>6-hydroxymethyl-7,8-dihydropterin + ATP = (7,8-dihydropterin-6-yl)methyl diphosphate + AMP + H(+)</text>
        <dbReference type="Rhea" id="RHEA:11412"/>
        <dbReference type="ChEBI" id="CHEBI:15378"/>
        <dbReference type="ChEBI" id="CHEBI:30616"/>
        <dbReference type="ChEBI" id="CHEBI:44841"/>
        <dbReference type="ChEBI" id="CHEBI:72950"/>
        <dbReference type="ChEBI" id="CHEBI:456215"/>
        <dbReference type="EC" id="2.7.6.3"/>
    </reaction>
</comment>
<comment type="caution">
    <text evidence="17">The sequence shown here is derived from an EMBL/GenBank/DDBJ whole genome shotgun (WGS) entry which is preliminary data.</text>
</comment>
<evidence type="ECO:0000256" key="14">
    <source>
        <dbReference type="ARBA" id="ARBA00022909"/>
    </source>
</evidence>
<dbReference type="SMART" id="SM00905">
    <property type="entry name" value="FolB"/>
    <property type="match status" value="2"/>
</dbReference>